<accession>A0A4Q0PR49</accession>
<dbReference type="Proteomes" id="UP000290608">
    <property type="component" value="Unassembled WGS sequence"/>
</dbReference>
<organism evidence="1 2">
    <name type="scientific">Leeuwenhoekiella marinoflava</name>
    <dbReference type="NCBI Taxonomy" id="988"/>
    <lineage>
        <taxon>Bacteria</taxon>
        <taxon>Pseudomonadati</taxon>
        <taxon>Bacteroidota</taxon>
        <taxon>Flavobacteriia</taxon>
        <taxon>Flavobacteriales</taxon>
        <taxon>Flavobacteriaceae</taxon>
        <taxon>Leeuwenhoekiella</taxon>
    </lineage>
</organism>
<dbReference type="RefSeq" id="WP_073097810.1">
    <property type="nucleotide sequence ID" value="NZ_QOVL01000004.1"/>
</dbReference>
<dbReference type="STRING" id="1122159.SAMN02745246_00998"/>
<dbReference type="InterPro" id="IPR045534">
    <property type="entry name" value="DUF6428"/>
</dbReference>
<protein>
    <submittedName>
        <fullName evidence="1">Uncharacterized protein</fullName>
    </submittedName>
</protein>
<dbReference type="Pfam" id="PF20001">
    <property type="entry name" value="DUF6428"/>
    <property type="match status" value="1"/>
</dbReference>
<evidence type="ECO:0000313" key="2">
    <source>
        <dbReference type="Proteomes" id="UP000290608"/>
    </source>
</evidence>
<proteinExistence type="predicted"/>
<gene>
    <name evidence="1" type="ORF">DSL99_1161</name>
</gene>
<dbReference type="EMBL" id="QOVL01000004">
    <property type="protein sequence ID" value="RXG32355.1"/>
    <property type="molecule type" value="Genomic_DNA"/>
</dbReference>
<evidence type="ECO:0000313" key="1">
    <source>
        <dbReference type="EMBL" id="RXG32355.1"/>
    </source>
</evidence>
<reference evidence="1 2" key="1">
    <citation type="submission" date="2018-07" db="EMBL/GenBank/DDBJ databases">
        <title>Leeuwenhoekiella genomics.</title>
        <authorList>
            <person name="Tahon G."/>
            <person name="Willems A."/>
        </authorList>
    </citation>
    <scope>NUCLEOTIDE SEQUENCE [LARGE SCALE GENOMIC DNA]</scope>
    <source>
        <strain evidence="1 2">LMG 1345</strain>
    </source>
</reference>
<name>A0A4Q0PR49_9FLAO</name>
<dbReference type="AlphaFoldDB" id="A0A4Q0PR49"/>
<comment type="caution">
    <text evidence="1">The sequence shown here is derived from an EMBL/GenBank/DDBJ whole genome shotgun (WGS) entry which is preliminary data.</text>
</comment>
<sequence length="155" mass="17289">MKLSEIKKHLHKLSKVAFQLPSGDLVPAHFHVTEVGKVNKQFIDCGGTLRTEEVINFQLWNANDYDHRLHPEKLLAVIELSENTLGLDDSEIEVEYQGTTIQKFGLDFDGYQFLLTTKHTDCLAKDQCGIPVEKSKPELSKIQVTSSCAPGSGCC</sequence>